<dbReference type="PANTHER" id="PTHR38043">
    <property type="entry name" value="PROTEIN HEMX"/>
    <property type="match status" value="1"/>
</dbReference>
<feature type="region of interest" description="Disordered" evidence="2">
    <location>
        <begin position="1"/>
        <end position="36"/>
    </location>
</feature>
<accession>A0ABU9G8T6</accession>
<feature type="coiled-coil region" evidence="1">
    <location>
        <begin position="92"/>
        <end position="144"/>
    </location>
</feature>
<dbReference type="PANTHER" id="PTHR38043:SF1">
    <property type="entry name" value="PROTEIN HEMX"/>
    <property type="match status" value="1"/>
</dbReference>
<feature type="compositionally biased region" description="Basic and acidic residues" evidence="2">
    <location>
        <begin position="1"/>
        <end position="14"/>
    </location>
</feature>
<organism evidence="4 5">
    <name type="scientific">Marinomonas arenicola</name>
    <dbReference type="NCBI Taxonomy" id="569601"/>
    <lineage>
        <taxon>Bacteria</taxon>
        <taxon>Pseudomonadati</taxon>
        <taxon>Pseudomonadota</taxon>
        <taxon>Gammaproteobacteria</taxon>
        <taxon>Oceanospirillales</taxon>
        <taxon>Oceanospirillaceae</taxon>
        <taxon>Marinomonas</taxon>
    </lineage>
</organism>
<keyword evidence="5" id="KW-1185">Reference proteome</keyword>
<gene>
    <name evidence="4" type="ORF">V6242_17255</name>
</gene>
<evidence type="ECO:0000313" key="5">
    <source>
        <dbReference type="Proteomes" id="UP001379949"/>
    </source>
</evidence>
<dbReference type="EMBL" id="JBAKAR010000023">
    <property type="protein sequence ID" value="MEL0614903.1"/>
    <property type="molecule type" value="Genomic_DNA"/>
</dbReference>
<name>A0ABU9G8T6_9GAMM</name>
<protein>
    <submittedName>
        <fullName evidence="4">Uroporphyrinogen-III C-methyltransferase</fullName>
        <ecNumber evidence="4">2.1.1.107</ecNumber>
    </submittedName>
</protein>
<comment type="caution">
    <text evidence="4">The sequence shown here is derived from an EMBL/GenBank/DDBJ whole genome shotgun (WGS) entry which is preliminary data.</text>
</comment>
<reference evidence="4 5" key="1">
    <citation type="submission" date="2024-02" db="EMBL/GenBank/DDBJ databases">
        <title>Bacteria isolated from the canopy kelp, Nereocystis luetkeana.</title>
        <authorList>
            <person name="Pfister C.A."/>
            <person name="Younker I.T."/>
            <person name="Light S.H."/>
        </authorList>
    </citation>
    <scope>NUCLEOTIDE SEQUENCE [LARGE SCALE GENOMIC DNA]</scope>
    <source>
        <strain evidence="4 5">TI.4.07</strain>
    </source>
</reference>
<feature type="compositionally biased region" description="Basic and acidic residues" evidence="2">
    <location>
        <begin position="372"/>
        <end position="388"/>
    </location>
</feature>
<proteinExistence type="predicted"/>
<feature type="transmembrane region" description="Helical" evidence="3">
    <location>
        <begin position="44"/>
        <end position="64"/>
    </location>
</feature>
<dbReference type="Pfam" id="PF04375">
    <property type="entry name" value="HemX"/>
    <property type="match status" value="1"/>
</dbReference>
<dbReference type="RefSeq" id="WP_341568144.1">
    <property type="nucleotide sequence ID" value="NZ_JBAKAR010000023.1"/>
</dbReference>
<evidence type="ECO:0000256" key="1">
    <source>
        <dbReference type="SAM" id="Coils"/>
    </source>
</evidence>
<dbReference type="EC" id="2.1.1.107" evidence="4"/>
<dbReference type="Proteomes" id="UP001379949">
    <property type="component" value="Unassembled WGS sequence"/>
</dbReference>
<keyword evidence="3" id="KW-0812">Transmembrane</keyword>
<evidence type="ECO:0000256" key="3">
    <source>
        <dbReference type="SAM" id="Phobius"/>
    </source>
</evidence>
<keyword evidence="4" id="KW-0489">Methyltransferase</keyword>
<sequence length="419" mass="46321">MIETNKHTSEHDVANSEDSPTMTTEPSNNHNTPNQAPVTMHRTLIATSLVISIIALGTSGWLFYQSQQSNTQAQLALLKSQQDKVNTEFKARNQTHSQLVQLSDQVTQAEQNTREQAASLQAQQTKQQTQLQALENRVRKINSANKEDWKLAEAEYLVRLANQRVLLEADLTGAETLLSNADDILSALEDPLFFSARKAIAKDIQALKSTSHFDVEGRYLQLGALYDQVGQLPQREPSKKWQESTQEAPQGKLDQASSKVTSTLASLWDSIKSLVVINYNHKPIKTLLPPAEYQELVTGLQLQIDVAQVALVKGESSIYQKALSRVADAITAHFDTRSQNVIAFMTSLTSLQQVNPAPELPQPRASLNAMKEMMKEWNARPTSEHQEEQVQPSESSEAAAPSNETEQNSTESPVQGAGA</sequence>
<dbReference type="GO" id="GO:0032259">
    <property type="term" value="P:methylation"/>
    <property type="evidence" value="ECO:0007669"/>
    <property type="project" value="UniProtKB-KW"/>
</dbReference>
<dbReference type="InterPro" id="IPR007470">
    <property type="entry name" value="HemX"/>
</dbReference>
<keyword evidence="4" id="KW-0808">Transferase</keyword>
<feature type="region of interest" description="Disordered" evidence="2">
    <location>
        <begin position="235"/>
        <end position="255"/>
    </location>
</feature>
<keyword evidence="3" id="KW-0472">Membrane</keyword>
<keyword evidence="1" id="KW-0175">Coiled coil</keyword>
<feature type="compositionally biased region" description="Polar residues" evidence="2">
    <location>
        <begin position="16"/>
        <end position="36"/>
    </location>
</feature>
<evidence type="ECO:0000256" key="2">
    <source>
        <dbReference type="SAM" id="MobiDB-lite"/>
    </source>
</evidence>
<keyword evidence="3" id="KW-1133">Transmembrane helix</keyword>
<dbReference type="GO" id="GO:0004851">
    <property type="term" value="F:uroporphyrin-III C-methyltransferase activity"/>
    <property type="evidence" value="ECO:0007669"/>
    <property type="project" value="UniProtKB-EC"/>
</dbReference>
<feature type="compositionally biased region" description="Low complexity" evidence="2">
    <location>
        <begin position="389"/>
        <end position="406"/>
    </location>
</feature>
<feature type="region of interest" description="Disordered" evidence="2">
    <location>
        <begin position="370"/>
        <end position="419"/>
    </location>
</feature>
<evidence type="ECO:0000313" key="4">
    <source>
        <dbReference type="EMBL" id="MEL0614903.1"/>
    </source>
</evidence>